<organism evidence="2 3">
    <name type="scientific">Yoonia tamlensis</name>
    <dbReference type="NCBI Taxonomy" id="390270"/>
    <lineage>
        <taxon>Bacteria</taxon>
        <taxon>Pseudomonadati</taxon>
        <taxon>Pseudomonadota</taxon>
        <taxon>Alphaproteobacteria</taxon>
        <taxon>Rhodobacterales</taxon>
        <taxon>Paracoccaceae</taxon>
        <taxon>Yoonia</taxon>
    </lineage>
</organism>
<dbReference type="Proteomes" id="UP000199478">
    <property type="component" value="Unassembled WGS sequence"/>
</dbReference>
<proteinExistence type="predicted"/>
<name>A0A1I6FPB7_9RHOB</name>
<dbReference type="AlphaFoldDB" id="A0A1I6FPB7"/>
<protein>
    <submittedName>
        <fullName evidence="2">Uncharacterized protein</fullName>
    </submittedName>
</protein>
<feature type="region of interest" description="Disordered" evidence="1">
    <location>
        <begin position="1"/>
        <end position="33"/>
    </location>
</feature>
<dbReference type="EMBL" id="FOYP01000001">
    <property type="protein sequence ID" value="SFR31766.1"/>
    <property type="molecule type" value="Genomic_DNA"/>
</dbReference>
<accession>A0A1I6FPB7</accession>
<reference evidence="3" key="1">
    <citation type="submission" date="2016-10" db="EMBL/GenBank/DDBJ databases">
        <authorList>
            <person name="Varghese N."/>
            <person name="Submissions S."/>
        </authorList>
    </citation>
    <scope>NUCLEOTIDE SEQUENCE [LARGE SCALE GENOMIC DNA]</scope>
    <source>
        <strain evidence="3">DSM 26879</strain>
    </source>
</reference>
<evidence type="ECO:0000256" key="1">
    <source>
        <dbReference type="SAM" id="MobiDB-lite"/>
    </source>
</evidence>
<sequence>MPTLSLLTSTGIQSSPCCKRHGQKAPVRTTDDPISGFLVPVAQSNGADHSAMRVQG</sequence>
<dbReference type="STRING" id="390270.SAMN04488005_0172"/>
<keyword evidence="3" id="KW-1185">Reference proteome</keyword>
<evidence type="ECO:0000313" key="3">
    <source>
        <dbReference type="Proteomes" id="UP000199478"/>
    </source>
</evidence>
<feature type="compositionally biased region" description="Polar residues" evidence="1">
    <location>
        <begin position="1"/>
        <end position="16"/>
    </location>
</feature>
<gene>
    <name evidence="2" type="ORF">SAMN04488005_0172</name>
</gene>
<evidence type="ECO:0000313" key="2">
    <source>
        <dbReference type="EMBL" id="SFR31766.1"/>
    </source>
</evidence>